<organism evidence="2 3">
    <name type="scientific">Steinernema carpocapsae</name>
    <name type="common">Entomopathogenic nematode</name>
    <dbReference type="NCBI Taxonomy" id="34508"/>
    <lineage>
        <taxon>Eukaryota</taxon>
        <taxon>Metazoa</taxon>
        <taxon>Ecdysozoa</taxon>
        <taxon>Nematoda</taxon>
        <taxon>Chromadorea</taxon>
        <taxon>Rhabditida</taxon>
        <taxon>Tylenchina</taxon>
        <taxon>Panagrolaimomorpha</taxon>
        <taxon>Strongyloidoidea</taxon>
        <taxon>Steinernematidae</taxon>
        <taxon>Steinernema</taxon>
    </lineage>
</organism>
<dbReference type="EMBL" id="AZBU02000003">
    <property type="protein sequence ID" value="TKR89496.1"/>
    <property type="molecule type" value="Genomic_DNA"/>
</dbReference>
<feature type="compositionally biased region" description="Basic and acidic residues" evidence="1">
    <location>
        <begin position="1"/>
        <end position="10"/>
    </location>
</feature>
<proteinExistence type="predicted"/>
<evidence type="ECO:0000313" key="2">
    <source>
        <dbReference type="EMBL" id="TKR89496.1"/>
    </source>
</evidence>
<evidence type="ECO:0000313" key="3">
    <source>
        <dbReference type="Proteomes" id="UP000298663"/>
    </source>
</evidence>
<accession>A0A4U5P0M4</accession>
<reference evidence="2 3" key="1">
    <citation type="journal article" date="2015" name="Genome Biol.">
        <title>Comparative genomics of Steinernema reveals deeply conserved gene regulatory networks.</title>
        <authorList>
            <person name="Dillman A.R."/>
            <person name="Macchietto M."/>
            <person name="Porter C.F."/>
            <person name="Rogers A."/>
            <person name="Williams B."/>
            <person name="Antoshechkin I."/>
            <person name="Lee M.M."/>
            <person name="Goodwin Z."/>
            <person name="Lu X."/>
            <person name="Lewis E.E."/>
            <person name="Goodrich-Blair H."/>
            <person name="Stock S.P."/>
            <person name="Adams B.J."/>
            <person name="Sternberg P.W."/>
            <person name="Mortazavi A."/>
        </authorList>
    </citation>
    <scope>NUCLEOTIDE SEQUENCE [LARGE SCALE GENOMIC DNA]</scope>
    <source>
        <strain evidence="2 3">ALL</strain>
    </source>
</reference>
<sequence length="107" mass="12358">MNPEKEKEDNPPALDGSVDESVKDRSDKVGQDVKCPDVKQKTGNQQDPTDPLSDDSKNGQPNEEDLKTVYVHDHLPADDNDYDYRDDYDPNDIDDWTEFDYDRNDYC</sequence>
<reference evidence="2 3" key="2">
    <citation type="journal article" date="2019" name="G3 (Bethesda)">
        <title>Hybrid Assembly of the Genome of the Entomopathogenic Nematode Steinernema carpocapsae Identifies the X-Chromosome.</title>
        <authorList>
            <person name="Serra L."/>
            <person name="Macchietto M."/>
            <person name="Macias-Munoz A."/>
            <person name="McGill C.J."/>
            <person name="Rodriguez I.M."/>
            <person name="Rodriguez B."/>
            <person name="Murad R."/>
            <person name="Mortazavi A."/>
        </authorList>
    </citation>
    <scope>NUCLEOTIDE SEQUENCE [LARGE SCALE GENOMIC DNA]</scope>
    <source>
        <strain evidence="2 3">ALL</strain>
    </source>
</reference>
<feature type="region of interest" description="Disordered" evidence="1">
    <location>
        <begin position="1"/>
        <end position="107"/>
    </location>
</feature>
<comment type="caution">
    <text evidence="2">The sequence shown here is derived from an EMBL/GenBank/DDBJ whole genome shotgun (WGS) entry which is preliminary data.</text>
</comment>
<gene>
    <name evidence="2" type="ORF">L596_013592</name>
</gene>
<feature type="compositionally biased region" description="Basic and acidic residues" evidence="1">
    <location>
        <begin position="64"/>
        <end position="88"/>
    </location>
</feature>
<name>A0A4U5P0M4_STECR</name>
<feature type="compositionally biased region" description="Basic and acidic residues" evidence="1">
    <location>
        <begin position="20"/>
        <end position="40"/>
    </location>
</feature>
<dbReference type="AlphaFoldDB" id="A0A4U5P0M4"/>
<protein>
    <submittedName>
        <fullName evidence="2">Uncharacterized protein</fullName>
    </submittedName>
</protein>
<dbReference type="Proteomes" id="UP000298663">
    <property type="component" value="Unassembled WGS sequence"/>
</dbReference>
<keyword evidence="3" id="KW-1185">Reference proteome</keyword>
<feature type="compositionally biased region" description="Acidic residues" evidence="1">
    <location>
        <begin position="89"/>
        <end position="99"/>
    </location>
</feature>
<evidence type="ECO:0000256" key="1">
    <source>
        <dbReference type="SAM" id="MobiDB-lite"/>
    </source>
</evidence>